<gene>
    <name evidence="2" type="ORF">H6A31_10350</name>
</gene>
<protein>
    <submittedName>
        <fullName evidence="2">Glycosyltransferase</fullName>
    </submittedName>
</protein>
<dbReference type="CDD" id="cd06433">
    <property type="entry name" value="GT_2_WfgS_like"/>
    <property type="match status" value="1"/>
</dbReference>
<dbReference type="Pfam" id="PF00535">
    <property type="entry name" value="Glycos_transf_2"/>
    <property type="match status" value="1"/>
</dbReference>
<dbReference type="Proteomes" id="UP000703295">
    <property type="component" value="Unassembled WGS sequence"/>
</dbReference>
<dbReference type="EMBL" id="JACJJW010000028">
    <property type="protein sequence ID" value="MBM6759073.1"/>
    <property type="molecule type" value="Genomic_DNA"/>
</dbReference>
<dbReference type="PANTHER" id="PTHR22916:SF3">
    <property type="entry name" value="UDP-GLCNAC:BETAGAL BETA-1,3-N-ACETYLGLUCOSAMINYLTRANSFERASE-LIKE PROTEIN 1"/>
    <property type="match status" value="1"/>
</dbReference>
<proteinExistence type="predicted"/>
<dbReference type="PANTHER" id="PTHR22916">
    <property type="entry name" value="GLYCOSYLTRANSFERASE"/>
    <property type="match status" value="1"/>
</dbReference>
<comment type="caution">
    <text evidence="2">The sequence shown here is derived from an EMBL/GenBank/DDBJ whole genome shotgun (WGS) entry which is preliminary data.</text>
</comment>
<feature type="domain" description="Glycosyltransferase 2-like" evidence="1">
    <location>
        <begin position="4"/>
        <end position="129"/>
    </location>
</feature>
<reference evidence="2 3" key="1">
    <citation type="journal article" date="2021" name="Sci. Rep.">
        <title>The distribution of antibiotic resistance genes in chicken gut microbiota commensals.</title>
        <authorList>
            <person name="Juricova H."/>
            <person name="Matiasovicova J."/>
            <person name="Kubasova T."/>
            <person name="Cejkova D."/>
            <person name="Rychlik I."/>
        </authorList>
    </citation>
    <scope>NUCLEOTIDE SEQUENCE [LARGE SCALE GENOMIC DNA]</scope>
    <source>
        <strain evidence="2 3">An801</strain>
    </source>
</reference>
<sequence length="252" mass="29371">MRISVITVCYNTVSTIEKTILSVINQSYKDLEYIIIDGNSKDGTVDIIKKYSENITHWISEPDKGIYDAMNKGIAIATGDYICFMNAGDTFHSNSTIMDVVQCINKNNPDIIYGDTNFIYEWGQKIQKPEPLINLNNQMVFCHLSSLVKSQLIKQQLFDTKFKISADYNFLYQQYKAQKRFEYIPICITNFDNVCGISAMNYLLAKKENAFINGNIHKLKWKLYYLQQKTFYIIKKLIPHPILLQIQRLRRK</sequence>
<keyword evidence="3" id="KW-1185">Reference proteome</keyword>
<dbReference type="InterPro" id="IPR029044">
    <property type="entry name" value="Nucleotide-diphossugar_trans"/>
</dbReference>
<dbReference type="SUPFAM" id="SSF53448">
    <property type="entry name" value="Nucleotide-diphospho-sugar transferases"/>
    <property type="match status" value="1"/>
</dbReference>
<evidence type="ECO:0000313" key="2">
    <source>
        <dbReference type="EMBL" id="MBM6759073.1"/>
    </source>
</evidence>
<dbReference type="InterPro" id="IPR001173">
    <property type="entry name" value="Glyco_trans_2-like"/>
</dbReference>
<evidence type="ECO:0000313" key="3">
    <source>
        <dbReference type="Proteomes" id="UP000703295"/>
    </source>
</evidence>
<evidence type="ECO:0000259" key="1">
    <source>
        <dbReference type="Pfam" id="PF00535"/>
    </source>
</evidence>
<dbReference type="Gene3D" id="3.90.550.10">
    <property type="entry name" value="Spore Coat Polysaccharide Biosynthesis Protein SpsA, Chain A"/>
    <property type="match status" value="1"/>
</dbReference>
<organism evidence="2 3">
    <name type="scientific">Bacteroides mediterraneensis</name>
    <dbReference type="NCBI Taxonomy" id="1841856"/>
    <lineage>
        <taxon>Bacteria</taxon>
        <taxon>Pseudomonadati</taxon>
        <taxon>Bacteroidota</taxon>
        <taxon>Bacteroidia</taxon>
        <taxon>Bacteroidales</taxon>
        <taxon>Bacteroidaceae</taxon>
        <taxon>Bacteroides</taxon>
    </lineage>
</organism>
<accession>A0ABS2EX03</accession>
<dbReference type="RefSeq" id="WP_204476243.1">
    <property type="nucleotide sequence ID" value="NZ_JACJJW010000028.1"/>
</dbReference>
<name>A0ABS2EX03_9BACE</name>